<reference evidence="2" key="2">
    <citation type="submission" date="2025-09" db="UniProtKB">
        <authorList>
            <consortium name="Ensembl"/>
        </authorList>
    </citation>
    <scope>IDENTIFICATION</scope>
</reference>
<feature type="signal peptide" evidence="1">
    <location>
        <begin position="1"/>
        <end position="20"/>
    </location>
</feature>
<organism evidence="2 3">
    <name type="scientific">Colobus angolensis palliatus</name>
    <name type="common">Peters' Angolan colobus</name>
    <dbReference type="NCBI Taxonomy" id="336983"/>
    <lineage>
        <taxon>Eukaryota</taxon>
        <taxon>Metazoa</taxon>
        <taxon>Chordata</taxon>
        <taxon>Craniata</taxon>
        <taxon>Vertebrata</taxon>
        <taxon>Euteleostomi</taxon>
        <taxon>Mammalia</taxon>
        <taxon>Eutheria</taxon>
        <taxon>Euarchontoglires</taxon>
        <taxon>Primates</taxon>
        <taxon>Haplorrhini</taxon>
        <taxon>Catarrhini</taxon>
        <taxon>Cercopithecidae</taxon>
        <taxon>Colobinae</taxon>
        <taxon>Colobus</taxon>
    </lineage>
</organism>
<dbReference type="Ensembl" id="ENSCANT00000000174.1">
    <property type="protein sequence ID" value="ENSCANP00000000046.1"/>
    <property type="gene ID" value="ENSCANG00000000182.1"/>
</dbReference>
<keyword evidence="3" id="KW-1185">Reference proteome</keyword>
<evidence type="ECO:0000313" key="2">
    <source>
        <dbReference type="Ensembl" id="ENSCANP00000000046.1"/>
    </source>
</evidence>
<dbReference type="OMA" id="CAYSEFR"/>
<feature type="chain" id="PRO_5014363640" evidence="1">
    <location>
        <begin position="21"/>
        <end position="73"/>
    </location>
</feature>
<reference evidence="2" key="1">
    <citation type="submission" date="2025-08" db="UniProtKB">
        <authorList>
            <consortium name="Ensembl"/>
        </authorList>
    </citation>
    <scope>IDENTIFICATION</scope>
</reference>
<dbReference type="Proteomes" id="UP000233080">
    <property type="component" value="Unassembled WGS sequence"/>
</dbReference>
<protein>
    <submittedName>
        <fullName evidence="2">Uncharacterized protein</fullName>
    </submittedName>
</protein>
<evidence type="ECO:0000256" key="1">
    <source>
        <dbReference type="SAM" id="SignalP"/>
    </source>
</evidence>
<dbReference type="AlphaFoldDB" id="A0A2K5H6S5"/>
<accession>A0A2K5H6S5</accession>
<keyword evidence="1" id="KW-0732">Signal</keyword>
<sequence length="73" mass="8963">MFLFCTLLDLRNLLLFRAYSEFRTQIRALVKYRVNFLLKLLLASPVYHHCSKLNNCFGSEYKCWEYTFYYFLI</sequence>
<proteinExistence type="predicted"/>
<name>A0A2K5H6S5_COLAP</name>
<evidence type="ECO:0000313" key="3">
    <source>
        <dbReference type="Proteomes" id="UP000233080"/>
    </source>
</evidence>